<dbReference type="EMBL" id="CP155447">
    <property type="protein sequence ID" value="XBH05068.1"/>
    <property type="molecule type" value="Genomic_DNA"/>
</dbReference>
<feature type="signal peptide" evidence="1">
    <location>
        <begin position="1"/>
        <end position="23"/>
    </location>
</feature>
<evidence type="ECO:0000256" key="1">
    <source>
        <dbReference type="SAM" id="SignalP"/>
    </source>
</evidence>
<organism evidence="2">
    <name type="scientific">Singulisphaera sp. Ch08</name>
    <dbReference type="NCBI Taxonomy" id="3120278"/>
    <lineage>
        <taxon>Bacteria</taxon>
        <taxon>Pseudomonadati</taxon>
        <taxon>Planctomycetota</taxon>
        <taxon>Planctomycetia</taxon>
        <taxon>Isosphaerales</taxon>
        <taxon>Isosphaeraceae</taxon>
        <taxon>Singulisphaera</taxon>
    </lineage>
</organism>
<name>A0AAU7CJ80_9BACT</name>
<reference evidence="2" key="1">
    <citation type="submission" date="2024-05" db="EMBL/GenBank/DDBJ databases">
        <title>Planctomycetes of the genus Singulisphaera possess chitinolytic capabilities.</title>
        <authorList>
            <person name="Ivanova A."/>
        </authorList>
    </citation>
    <scope>NUCLEOTIDE SEQUENCE</scope>
    <source>
        <strain evidence="2">Ch08T</strain>
    </source>
</reference>
<protein>
    <submittedName>
        <fullName evidence="2">Uncharacterized protein</fullName>
    </submittedName>
</protein>
<dbReference type="RefSeq" id="WP_406697865.1">
    <property type="nucleotide sequence ID" value="NZ_CP155447.1"/>
</dbReference>
<gene>
    <name evidence="2" type="ORF">V5E97_03345</name>
</gene>
<proteinExistence type="predicted"/>
<keyword evidence="1" id="KW-0732">Signal</keyword>
<sequence>MKTLLGPILAGGLFLAFSSPSHAQMNVQFGRGGSPTVTFGQPAYGQYPSAGYGQYPAGQPVYGQPYAQPSYYPPTTPGYAPRSYSSGYSGYATPANRQGYYQPSYAPSYQAPYQQQPGYSPYIQPPSGTGVMINGRMYSLPR</sequence>
<accession>A0AAU7CJ80</accession>
<feature type="chain" id="PRO_5043716886" evidence="1">
    <location>
        <begin position="24"/>
        <end position="142"/>
    </location>
</feature>
<evidence type="ECO:0000313" key="2">
    <source>
        <dbReference type="EMBL" id="XBH05068.1"/>
    </source>
</evidence>
<dbReference type="AlphaFoldDB" id="A0AAU7CJ80"/>